<dbReference type="CDD" id="cd06225">
    <property type="entry name" value="HAMP"/>
    <property type="match status" value="1"/>
</dbReference>
<dbReference type="EMBL" id="JARJLM010000256">
    <property type="protein sequence ID" value="MDF3834227.1"/>
    <property type="molecule type" value="Genomic_DNA"/>
</dbReference>
<dbReference type="PANTHER" id="PTHR43531">
    <property type="entry name" value="PROTEIN ICFG"/>
    <property type="match status" value="1"/>
</dbReference>
<keyword evidence="1" id="KW-0488">Methylation</keyword>
<keyword evidence="3" id="KW-0807">Transducer</keyword>
<dbReference type="PANTHER" id="PTHR43531:SF14">
    <property type="entry name" value="METHYL-ACCEPTING CHEMOTAXIS PROTEIN I-RELATED"/>
    <property type="match status" value="1"/>
</dbReference>
<evidence type="ECO:0000256" key="2">
    <source>
        <dbReference type="ARBA" id="ARBA00029447"/>
    </source>
</evidence>
<dbReference type="Pfam" id="PF00015">
    <property type="entry name" value="MCPsignal"/>
    <property type="match status" value="1"/>
</dbReference>
<feature type="domain" description="HAMP" evidence="6">
    <location>
        <begin position="1"/>
        <end position="50"/>
    </location>
</feature>
<gene>
    <name evidence="7" type="ORF">P3W85_14885</name>
</gene>
<name>A0ABT6ANR6_9BURK</name>
<evidence type="ECO:0000259" key="6">
    <source>
        <dbReference type="PROSITE" id="PS50885"/>
    </source>
</evidence>
<dbReference type="PROSITE" id="PS50885">
    <property type="entry name" value="HAMP"/>
    <property type="match status" value="1"/>
</dbReference>
<evidence type="ECO:0000256" key="4">
    <source>
        <dbReference type="SAM" id="MobiDB-lite"/>
    </source>
</evidence>
<comment type="similarity">
    <text evidence="2">Belongs to the methyl-accepting chemotaxis (MCP) protein family.</text>
</comment>
<evidence type="ECO:0000256" key="1">
    <source>
        <dbReference type="ARBA" id="ARBA00022481"/>
    </source>
</evidence>
<reference evidence="7 8" key="1">
    <citation type="submission" date="2023-03" db="EMBL/GenBank/DDBJ databases">
        <title>Draft assemblies of triclosan tolerant bacteria isolated from returned activated sludge.</title>
        <authorList>
            <person name="Van Hamelsveld S."/>
        </authorList>
    </citation>
    <scope>NUCLEOTIDE SEQUENCE [LARGE SCALE GENOMIC DNA]</scope>
    <source>
        <strain evidence="7 8">GW210010_S58</strain>
    </source>
</reference>
<dbReference type="InterPro" id="IPR004090">
    <property type="entry name" value="Chemotax_Me-accpt_rcpt"/>
</dbReference>
<accession>A0ABT6ANR6</accession>
<dbReference type="PROSITE" id="PS50111">
    <property type="entry name" value="CHEMOTAXIS_TRANSDUC_2"/>
    <property type="match status" value="1"/>
</dbReference>
<dbReference type="PRINTS" id="PR00260">
    <property type="entry name" value="CHEMTRNSDUCR"/>
</dbReference>
<dbReference type="Gene3D" id="1.10.287.950">
    <property type="entry name" value="Methyl-accepting chemotaxis protein"/>
    <property type="match status" value="1"/>
</dbReference>
<evidence type="ECO:0000313" key="8">
    <source>
        <dbReference type="Proteomes" id="UP001216674"/>
    </source>
</evidence>
<feature type="region of interest" description="Disordered" evidence="4">
    <location>
        <begin position="303"/>
        <end position="329"/>
    </location>
</feature>
<dbReference type="Pfam" id="PF00672">
    <property type="entry name" value="HAMP"/>
    <property type="match status" value="1"/>
</dbReference>
<dbReference type="InterPro" id="IPR051310">
    <property type="entry name" value="MCP_chemotaxis"/>
</dbReference>
<feature type="domain" description="Methyl-accepting transducer" evidence="5">
    <location>
        <begin position="55"/>
        <end position="284"/>
    </location>
</feature>
<evidence type="ECO:0000259" key="5">
    <source>
        <dbReference type="PROSITE" id="PS50111"/>
    </source>
</evidence>
<dbReference type="SMART" id="SM00304">
    <property type="entry name" value="HAMP"/>
    <property type="match status" value="1"/>
</dbReference>
<dbReference type="SMART" id="SM00283">
    <property type="entry name" value="MA"/>
    <property type="match status" value="1"/>
</dbReference>
<evidence type="ECO:0000313" key="7">
    <source>
        <dbReference type="EMBL" id="MDF3834227.1"/>
    </source>
</evidence>
<dbReference type="InterPro" id="IPR004089">
    <property type="entry name" value="MCPsignal_dom"/>
</dbReference>
<evidence type="ECO:0000256" key="3">
    <source>
        <dbReference type="PROSITE-ProRule" id="PRU00284"/>
    </source>
</evidence>
<proteinExistence type="inferred from homology"/>
<feature type="compositionally biased region" description="Low complexity" evidence="4">
    <location>
        <begin position="305"/>
        <end position="315"/>
    </location>
</feature>
<keyword evidence="8" id="KW-1185">Reference proteome</keyword>
<comment type="caution">
    <text evidence="7">The sequence shown here is derived from an EMBL/GenBank/DDBJ whole genome shotgun (WGS) entry which is preliminary data.</text>
</comment>
<dbReference type="SUPFAM" id="SSF58104">
    <property type="entry name" value="Methyl-accepting chemotaxis protein (MCP) signaling domain"/>
    <property type="match status" value="1"/>
</dbReference>
<dbReference type="InterPro" id="IPR003660">
    <property type="entry name" value="HAMP_dom"/>
</dbReference>
<dbReference type="CDD" id="cd11386">
    <property type="entry name" value="MCP_signal"/>
    <property type="match status" value="1"/>
</dbReference>
<organism evidence="7 8">
    <name type="scientific">Cupriavidus basilensis</name>
    <dbReference type="NCBI Taxonomy" id="68895"/>
    <lineage>
        <taxon>Bacteria</taxon>
        <taxon>Pseudomonadati</taxon>
        <taxon>Pseudomonadota</taxon>
        <taxon>Betaproteobacteria</taxon>
        <taxon>Burkholderiales</taxon>
        <taxon>Burkholderiaceae</taxon>
        <taxon>Cupriavidus</taxon>
    </lineage>
</organism>
<dbReference type="RefSeq" id="WP_276265364.1">
    <property type="nucleotide sequence ID" value="NZ_JARJLM010000256.1"/>
</dbReference>
<protein>
    <submittedName>
        <fullName evidence="7">Methyl-accepting chemotaxis protein</fullName>
    </submittedName>
</protein>
<sequence>ARPLDAALQHFDHITAGDLSRPVEIHSRDEMGQLLSGIAKMQDGLAQTVLAVRTGSDTIAAATKQIAAGNVDLSSRTEEQAASLEQTAASMEELTGTVKQNAENARQAAVLSATASNTANQGGEVIRNVVATMSEINESSTRISDIISLIEGIAFQTNILALNAAVEAARAGEQGRGFAVVAGEVRSLAQRSSSAAKEIKDLIDKSSARVTTGTALVGKAGSTMDEIIRDIQRVSDIMGEISAASVEQTSGIEQVALAVSQMDEVTQQNASLVEEAAAAAQSLEEQAARLKDTVAVFRLGHQGTASAPASRPAPSVRKTAAASSRPVTPSARAIATTAAVPATAEWSSF</sequence>
<feature type="non-terminal residue" evidence="7">
    <location>
        <position position="1"/>
    </location>
</feature>
<dbReference type="Proteomes" id="UP001216674">
    <property type="component" value="Unassembled WGS sequence"/>
</dbReference>